<proteinExistence type="predicted"/>
<sequence length="329" mass="36788">MGSSTVTEAWEKTTDVAAEKDLARPKMIEREPETANLVNLVGFADQPVQFRSYSDGKSWAGTVISQSSALHVKKDDRIHIFREALYRFDSYERGVSSIQCPGRPTQIMVQNLSFLEATIPPPEIEEISTKEQPYMSSKTATVMGEETSNAWKHLLENPKKFFLEERSLQMVLWFGVQVIMVTGESVPVSKEVESPVIGGTINMHGALHMKATKVGSDAVLSQIISLVETAQMSEAPVQKFADYVASIFVPVVIILALFTLIGWSIGGAVGAKVILACLSVYWEIKRIYHKHALIFMVIHSYSTKKIVRLKCVRCFIISLSLSLRYYLTY</sequence>
<evidence type="ECO:0000313" key="5">
    <source>
        <dbReference type="Proteomes" id="UP000836841"/>
    </source>
</evidence>
<dbReference type="InterPro" id="IPR008250">
    <property type="entry name" value="ATPase_P-typ_transduc_dom_A_sf"/>
</dbReference>
<feature type="transmembrane region" description="Helical" evidence="2">
    <location>
        <begin position="240"/>
        <end position="263"/>
    </location>
</feature>
<dbReference type="EMBL" id="OU466858">
    <property type="protein sequence ID" value="CAH2046428.1"/>
    <property type="molecule type" value="Genomic_DNA"/>
</dbReference>
<keyword evidence="2" id="KW-0472">Membrane</keyword>
<evidence type="ECO:0000256" key="1">
    <source>
        <dbReference type="ARBA" id="ARBA00022723"/>
    </source>
</evidence>
<dbReference type="GO" id="GO:0046872">
    <property type="term" value="F:metal ion binding"/>
    <property type="evidence" value="ECO:0007669"/>
    <property type="project" value="UniProtKB-KW"/>
</dbReference>
<feature type="domain" description="P-type ATPase A" evidence="3">
    <location>
        <begin position="179"/>
        <end position="228"/>
    </location>
</feature>
<dbReference type="SUPFAM" id="SSF81653">
    <property type="entry name" value="Calcium ATPase, transduction domain A"/>
    <property type="match status" value="1"/>
</dbReference>
<dbReference type="Gene3D" id="2.70.150.10">
    <property type="entry name" value="Calcium-transporting ATPase, cytoplasmic transduction domain A"/>
    <property type="match status" value="1"/>
</dbReference>
<keyword evidence="2" id="KW-0812">Transmembrane</keyword>
<reference evidence="4 5" key="1">
    <citation type="submission" date="2022-03" db="EMBL/GenBank/DDBJ databases">
        <authorList>
            <person name="Nunn A."/>
            <person name="Chopra R."/>
            <person name="Nunn A."/>
            <person name="Contreras Garrido A."/>
        </authorList>
    </citation>
    <scope>NUCLEOTIDE SEQUENCE [LARGE SCALE GENOMIC DNA]</scope>
</reference>
<protein>
    <recommendedName>
        <fullName evidence="3">P-type ATPase A domain-containing protein</fullName>
    </recommendedName>
</protein>
<keyword evidence="1" id="KW-0479">Metal-binding</keyword>
<evidence type="ECO:0000256" key="2">
    <source>
        <dbReference type="SAM" id="Phobius"/>
    </source>
</evidence>
<dbReference type="InterPro" id="IPR059000">
    <property type="entry name" value="ATPase_P-type_domA"/>
</dbReference>
<dbReference type="Proteomes" id="UP000836841">
    <property type="component" value="Chromosome 2"/>
</dbReference>
<accession>A0AAU9RMX6</accession>
<dbReference type="PANTHER" id="PTHR46594">
    <property type="entry name" value="P-TYPE CATION-TRANSPORTING ATPASE"/>
    <property type="match status" value="1"/>
</dbReference>
<evidence type="ECO:0000259" key="3">
    <source>
        <dbReference type="Pfam" id="PF00122"/>
    </source>
</evidence>
<dbReference type="PANTHER" id="PTHR46594:SF6">
    <property type="entry name" value="COPPER-TRANSPORTING ATPASE RAN1"/>
    <property type="match status" value="1"/>
</dbReference>
<dbReference type="Pfam" id="PF00122">
    <property type="entry name" value="E1-E2_ATPase"/>
    <property type="match status" value="1"/>
</dbReference>
<name>A0AAU9RMX6_THLAR</name>
<keyword evidence="2" id="KW-1133">Transmembrane helix</keyword>
<gene>
    <name evidence="4" type="ORF">TAV2_LOCUS6093</name>
</gene>
<keyword evidence="5" id="KW-1185">Reference proteome</keyword>
<dbReference type="AlphaFoldDB" id="A0AAU9RMX6"/>
<organism evidence="4 5">
    <name type="scientific">Thlaspi arvense</name>
    <name type="common">Field penny-cress</name>
    <dbReference type="NCBI Taxonomy" id="13288"/>
    <lineage>
        <taxon>Eukaryota</taxon>
        <taxon>Viridiplantae</taxon>
        <taxon>Streptophyta</taxon>
        <taxon>Embryophyta</taxon>
        <taxon>Tracheophyta</taxon>
        <taxon>Spermatophyta</taxon>
        <taxon>Magnoliopsida</taxon>
        <taxon>eudicotyledons</taxon>
        <taxon>Gunneridae</taxon>
        <taxon>Pentapetalae</taxon>
        <taxon>rosids</taxon>
        <taxon>malvids</taxon>
        <taxon>Brassicales</taxon>
        <taxon>Brassicaceae</taxon>
        <taxon>Thlaspideae</taxon>
        <taxon>Thlaspi</taxon>
    </lineage>
</organism>
<evidence type="ECO:0000313" key="4">
    <source>
        <dbReference type="EMBL" id="CAH2046428.1"/>
    </source>
</evidence>